<dbReference type="EMBL" id="AYRZ02000011">
    <property type="protein sequence ID" value="PHT69463.1"/>
    <property type="molecule type" value="Genomic_DNA"/>
</dbReference>
<dbReference type="Gramene" id="PHT69463">
    <property type="protein sequence ID" value="PHT69463"/>
    <property type="gene ID" value="T459_28950"/>
</dbReference>
<organism evidence="1 2">
    <name type="scientific">Capsicum annuum</name>
    <name type="common">Capsicum pepper</name>
    <dbReference type="NCBI Taxonomy" id="4072"/>
    <lineage>
        <taxon>Eukaryota</taxon>
        <taxon>Viridiplantae</taxon>
        <taxon>Streptophyta</taxon>
        <taxon>Embryophyta</taxon>
        <taxon>Tracheophyta</taxon>
        <taxon>Spermatophyta</taxon>
        <taxon>Magnoliopsida</taxon>
        <taxon>eudicotyledons</taxon>
        <taxon>Gunneridae</taxon>
        <taxon>Pentapetalae</taxon>
        <taxon>asterids</taxon>
        <taxon>lamiids</taxon>
        <taxon>Solanales</taxon>
        <taxon>Solanaceae</taxon>
        <taxon>Solanoideae</taxon>
        <taxon>Capsiceae</taxon>
        <taxon>Capsicum</taxon>
    </lineage>
</organism>
<evidence type="ECO:0000313" key="1">
    <source>
        <dbReference type="EMBL" id="PHT69463.1"/>
    </source>
</evidence>
<sequence length="124" mass="14098">MSFIREVDRAILKRLSSILGFHKAVSGYENAFLLLALVGRVAYSNVVNSFLPLQYQRILCHRIGCALPLPLYQKIALCGRLTLNFSQWEESPSLRFFVWHSKLSFLRETESVTTEALSTCPVFG</sequence>
<gene>
    <name evidence="1" type="ORF">T459_28950</name>
</gene>
<accession>A0A2G2YI81</accession>
<protein>
    <submittedName>
        <fullName evidence="1">Uncharacterized protein</fullName>
    </submittedName>
</protein>
<reference evidence="1 2" key="2">
    <citation type="journal article" date="2017" name="Genome Biol.">
        <title>New reference genome sequences of hot pepper reveal the massive evolution of plant disease-resistance genes by retroduplication.</title>
        <authorList>
            <person name="Kim S."/>
            <person name="Park J."/>
            <person name="Yeom S.I."/>
            <person name="Kim Y.M."/>
            <person name="Seo E."/>
            <person name="Kim K.T."/>
            <person name="Kim M.S."/>
            <person name="Lee J.M."/>
            <person name="Cheong K."/>
            <person name="Shin H.S."/>
            <person name="Kim S.B."/>
            <person name="Han K."/>
            <person name="Lee J."/>
            <person name="Park M."/>
            <person name="Lee H.A."/>
            <person name="Lee H.Y."/>
            <person name="Lee Y."/>
            <person name="Oh S."/>
            <person name="Lee J.H."/>
            <person name="Choi E."/>
            <person name="Choi E."/>
            <person name="Lee S.E."/>
            <person name="Jeon J."/>
            <person name="Kim H."/>
            <person name="Choi G."/>
            <person name="Song H."/>
            <person name="Lee J."/>
            <person name="Lee S.C."/>
            <person name="Kwon J.K."/>
            <person name="Lee H.Y."/>
            <person name="Koo N."/>
            <person name="Hong Y."/>
            <person name="Kim R.W."/>
            <person name="Kang W.H."/>
            <person name="Huh J.H."/>
            <person name="Kang B.C."/>
            <person name="Yang T.J."/>
            <person name="Lee Y.H."/>
            <person name="Bennetzen J.L."/>
            <person name="Choi D."/>
        </authorList>
    </citation>
    <scope>NUCLEOTIDE SEQUENCE [LARGE SCALE GENOMIC DNA]</scope>
    <source>
        <strain evidence="2">cv. CM334</strain>
    </source>
</reference>
<proteinExistence type="predicted"/>
<keyword evidence="2" id="KW-1185">Reference proteome</keyword>
<comment type="caution">
    <text evidence="1">The sequence shown here is derived from an EMBL/GenBank/DDBJ whole genome shotgun (WGS) entry which is preliminary data.</text>
</comment>
<reference evidence="1 2" key="1">
    <citation type="journal article" date="2014" name="Nat. Genet.">
        <title>Genome sequence of the hot pepper provides insights into the evolution of pungency in Capsicum species.</title>
        <authorList>
            <person name="Kim S."/>
            <person name="Park M."/>
            <person name="Yeom S.I."/>
            <person name="Kim Y.M."/>
            <person name="Lee J.M."/>
            <person name="Lee H.A."/>
            <person name="Seo E."/>
            <person name="Choi J."/>
            <person name="Cheong K."/>
            <person name="Kim K.T."/>
            <person name="Jung K."/>
            <person name="Lee G.W."/>
            <person name="Oh S.K."/>
            <person name="Bae C."/>
            <person name="Kim S.B."/>
            <person name="Lee H.Y."/>
            <person name="Kim S.Y."/>
            <person name="Kim M.S."/>
            <person name="Kang B.C."/>
            <person name="Jo Y.D."/>
            <person name="Yang H.B."/>
            <person name="Jeong H.J."/>
            <person name="Kang W.H."/>
            <person name="Kwon J.K."/>
            <person name="Shin C."/>
            <person name="Lim J.Y."/>
            <person name="Park J.H."/>
            <person name="Huh J.H."/>
            <person name="Kim J.S."/>
            <person name="Kim B.D."/>
            <person name="Cohen O."/>
            <person name="Paran I."/>
            <person name="Suh M.C."/>
            <person name="Lee S.B."/>
            <person name="Kim Y.K."/>
            <person name="Shin Y."/>
            <person name="Noh S.J."/>
            <person name="Park J."/>
            <person name="Seo Y.S."/>
            <person name="Kwon S.Y."/>
            <person name="Kim H.A."/>
            <person name="Park J.M."/>
            <person name="Kim H.J."/>
            <person name="Choi S.B."/>
            <person name="Bosland P.W."/>
            <person name="Reeves G."/>
            <person name="Jo S.H."/>
            <person name="Lee B.W."/>
            <person name="Cho H.T."/>
            <person name="Choi H.S."/>
            <person name="Lee M.S."/>
            <person name="Yu Y."/>
            <person name="Do Choi Y."/>
            <person name="Park B.S."/>
            <person name="van Deynze A."/>
            <person name="Ashrafi H."/>
            <person name="Hill T."/>
            <person name="Kim W.T."/>
            <person name="Pai H.S."/>
            <person name="Ahn H.K."/>
            <person name="Yeam I."/>
            <person name="Giovannoni J.J."/>
            <person name="Rose J.K."/>
            <person name="Sorensen I."/>
            <person name="Lee S.J."/>
            <person name="Kim R.W."/>
            <person name="Choi I.Y."/>
            <person name="Choi B.S."/>
            <person name="Lim J.S."/>
            <person name="Lee Y.H."/>
            <person name="Choi D."/>
        </authorList>
    </citation>
    <scope>NUCLEOTIDE SEQUENCE [LARGE SCALE GENOMIC DNA]</scope>
    <source>
        <strain evidence="2">cv. CM334</strain>
    </source>
</reference>
<dbReference type="Proteomes" id="UP000222542">
    <property type="component" value="Unassembled WGS sequence"/>
</dbReference>
<dbReference type="AlphaFoldDB" id="A0A2G2YI81"/>
<name>A0A2G2YI81_CAPAN</name>
<evidence type="ECO:0000313" key="2">
    <source>
        <dbReference type="Proteomes" id="UP000222542"/>
    </source>
</evidence>